<feature type="coiled-coil region" evidence="1">
    <location>
        <begin position="291"/>
        <end position="395"/>
    </location>
</feature>
<feature type="domain" description="Bacteriophage T5 Orf172 DNA-binding" evidence="2">
    <location>
        <begin position="405"/>
        <end position="488"/>
    </location>
</feature>
<proteinExistence type="predicted"/>
<dbReference type="InterPro" id="IPR018306">
    <property type="entry name" value="Phage_T5_Orf172_DNA-bd"/>
</dbReference>
<protein>
    <submittedName>
        <fullName evidence="3">Phage protein</fullName>
    </submittedName>
</protein>
<keyword evidence="1" id="KW-0175">Coiled coil</keyword>
<evidence type="ECO:0000313" key="4">
    <source>
        <dbReference type="EMBL" id="CAI3541271.1"/>
    </source>
</evidence>
<comment type="caution">
    <text evidence="3">The sequence shown here is derived from an EMBL/GenBank/DDBJ whole genome shotgun (WGS) entry which is preliminary data.</text>
</comment>
<gene>
    <name evidence="4" type="ORF">CNEO2_1240006</name>
    <name evidence="3" type="ORF">CNEO_42021</name>
</gene>
<accession>A0AA86JGE2</accession>
<dbReference type="EMBL" id="CAMTCP010000027">
    <property type="protein sequence ID" value="CAI3541271.1"/>
    <property type="molecule type" value="Genomic_DNA"/>
</dbReference>
<sequence length="522" mass="59904">MIFLIIIGLLALFIMNNSKNKLKKDYESKLSEKNATILELENSNKNKDSKLSELSKYECIIDIEKKCNDLLNESAIEADLIKERYKFILSIAQLEAKKIKDDALEEKKKIDSQIKEKKSEYEDIISTSMSQSKEIIETAHKKAEEIAGDAYKALKDYAKMKDKIKALKNVIEGYGNQYIVPSSSVLDDLADDFGYTEAGQELKKAREKTKVIVKNGLAADCDYVENNRRTTAIDFVTDAFNGKVDTILATVKSTNYGILKQKILDAFTLVNSLGEPFKNARITDNYLQARLEELKWAVATTELKEKEKEEQRVIKEQIREEERARKEYEKAIKEAAKEEALLNKMMEKAKLQLQEASEQQKAKYEAKLIDLQKKLQEAEEKNQRALSMAQQTKSGHVYIISNIGSFGENVYKIGMTRRLNPLDRVRELGDASVPFSFDVHSMIFSNDAPKLENELHKIFSNHQVNKVNSKKEFFRVNIKDIREQLENMGIEAKWTMLAEAKEYRESLAIENEMNSTTEEYVS</sequence>
<dbReference type="Proteomes" id="UP000789738">
    <property type="component" value="Unassembled WGS sequence"/>
</dbReference>
<dbReference type="SMART" id="SM00974">
    <property type="entry name" value="T5orf172"/>
    <property type="match status" value="1"/>
</dbReference>
<dbReference type="Pfam" id="PF13250">
    <property type="entry name" value="SNIPE"/>
    <property type="match status" value="1"/>
</dbReference>
<dbReference type="InterPro" id="IPR025280">
    <property type="entry name" value="SNIPE"/>
</dbReference>
<dbReference type="EMBL" id="CAKJVE010000004">
    <property type="protein sequence ID" value="CAG9705723.1"/>
    <property type="molecule type" value="Genomic_DNA"/>
</dbReference>
<name>A0AA86JGE2_9CLOT</name>
<evidence type="ECO:0000259" key="2">
    <source>
        <dbReference type="SMART" id="SM00974"/>
    </source>
</evidence>
<evidence type="ECO:0000256" key="1">
    <source>
        <dbReference type="SAM" id="Coils"/>
    </source>
</evidence>
<evidence type="ECO:0000313" key="5">
    <source>
        <dbReference type="Proteomes" id="UP000789738"/>
    </source>
</evidence>
<dbReference type="RefSeq" id="WP_125150154.1">
    <property type="nucleotide sequence ID" value="NZ_CAMRXC010000028.1"/>
</dbReference>
<dbReference type="Pfam" id="PF13455">
    <property type="entry name" value="MUG113"/>
    <property type="match status" value="1"/>
</dbReference>
<reference evidence="4" key="2">
    <citation type="submission" date="2022-10" db="EMBL/GenBank/DDBJ databases">
        <authorList>
            <person name="Aires J."/>
            <person name="Mesa V."/>
        </authorList>
    </citation>
    <scope>NUCLEOTIDE SEQUENCE</scope>
    <source>
        <strain evidence="4">Clostridium neonatale JD116</strain>
    </source>
</reference>
<organism evidence="3 5">
    <name type="scientific">Clostridium neonatale</name>
    <dbReference type="NCBI Taxonomy" id="137838"/>
    <lineage>
        <taxon>Bacteria</taxon>
        <taxon>Bacillati</taxon>
        <taxon>Bacillota</taxon>
        <taxon>Clostridia</taxon>
        <taxon>Eubacteriales</taxon>
        <taxon>Clostridiaceae</taxon>
        <taxon>Clostridium</taxon>
    </lineage>
</organism>
<dbReference type="AlphaFoldDB" id="A0AA86JGE2"/>
<evidence type="ECO:0000313" key="3">
    <source>
        <dbReference type="EMBL" id="CAG9705723.1"/>
    </source>
</evidence>
<dbReference type="Proteomes" id="UP001189143">
    <property type="component" value="Unassembled WGS sequence"/>
</dbReference>
<reference evidence="3" key="1">
    <citation type="submission" date="2021-10" db="EMBL/GenBank/DDBJ databases">
        <authorList>
            <person name="Mesa V."/>
        </authorList>
    </citation>
    <scope>NUCLEOTIDE SEQUENCE</scope>
    <source>
        <strain evidence="3">CC3_PB</strain>
    </source>
</reference>